<comment type="caution">
    <text evidence="2">The sequence shown here is derived from an EMBL/GenBank/DDBJ whole genome shotgun (WGS) entry which is preliminary data.</text>
</comment>
<evidence type="ECO:0000256" key="1">
    <source>
        <dbReference type="SAM" id="MobiDB-lite"/>
    </source>
</evidence>
<gene>
    <name evidence="2" type="ORF">O181_128281</name>
</gene>
<sequence>MRKKGQKQDLLQPEEERVRSHDPETVEFGERSAQEPEVVVNNSIISRPINGNINPTQIDHNVVTPESNLNSDAQWLKMSQYAEQTQKQFAELEASHEGMKKLIASMDKIVKTLPEGHAQLRKASEETKKRLNIVSEKQHHSRRDRCFQNQDIKKLFNVYRNIKRQPQGHVKDNPYHPDCIKPDAMLVNKAISQSQYQDGDNMSYSEKEAFKQLPEASSWPKLSRTG</sequence>
<dbReference type="AlphaFoldDB" id="A0A9Q3KYL5"/>
<accession>A0A9Q3KYL5</accession>
<name>A0A9Q3KYL5_9BASI</name>
<feature type="compositionally biased region" description="Basic and acidic residues" evidence="1">
    <location>
        <begin position="14"/>
        <end position="34"/>
    </location>
</feature>
<reference evidence="2" key="1">
    <citation type="submission" date="2021-03" db="EMBL/GenBank/DDBJ databases">
        <title>Draft genome sequence of rust myrtle Austropuccinia psidii MF-1, a brazilian biotype.</title>
        <authorList>
            <person name="Quecine M.C."/>
            <person name="Pachon D.M.R."/>
            <person name="Bonatelli M.L."/>
            <person name="Correr F.H."/>
            <person name="Franceschini L.M."/>
            <person name="Leite T.F."/>
            <person name="Margarido G.R.A."/>
            <person name="Almeida C.A."/>
            <person name="Ferrarezi J.A."/>
            <person name="Labate C.A."/>
        </authorList>
    </citation>
    <scope>NUCLEOTIDE SEQUENCE</scope>
    <source>
        <strain evidence="2">MF-1</strain>
    </source>
</reference>
<dbReference type="Proteomes" id="UP000765509">
    <property type="component" value="Unassembled WGS sequence"/>
</dbReference>
<feature type="region of interest" description="Disordered" evidence="1">
    <location>
        <begin position="191"/>
        <end position="226"/>
    </location>
</feature>
<proteinExistence type="predicted"/>
<feature type="region of interest" description="Disordered" evidence="1">
    <location>
        <begin position="1"/>
        <end position="35"/>
    </location>
</feature>
<evidence type="ECO:0000313" key="2">
    <source>
        <dbReference type="EMBL" id="MBW0588566.1"/>
    </source>
</evidence>
<keyword evidence="3" id="KW-1185">Reference proteome</keyword>
<evidence type="ECO:0000313" key="3">
    <source>
        <dbReference type="Proteomes" id="UP000765509"/>
    </source>
</evidence>
<protein>
    <submittedName>
        <fullName evidence="2">Uncharacterized protein</fullName>
    </submittedName>
</protein>
<organism evidence="2 3">
    <name type="scientific">Austropuccinia psidii MF-1</name>
    <dbReference type="NCBI Taxonomy" id="1389203"/>
    <lineage>
        <taxon>Eukaryota</taxon>
        <taxon>Fungi</taxon>
        <taxon>Dikarya</taxon>
        <taxon>Basidiomycota</taxon>
        <taxon>Pucciniomycotina</taxon>
        <taxon>Pucciniomycetes</taxon>
        <taxon>Pucciniales</taxon>
        <taxon>Sphaerophragmiaceae</taxon>
        <taxon>Austropuccinia</taxon>
    </lineage>
</organism>
<dbReference type="EMBL" id="AVOT02131035">
    <property type="protein sequence ID" value="MBW0588566.1"/>
    <property type="molecule type" value="Genomic_DNA"/>
</dbReference>
<feature type="compositionally biased region" description="Polar residues" evidence="1">
    <location>
        <begin position="191"/>
        <end position="204"/>
    </location>
</feature>